<evidence type="ECO:0000313" key="1">
    <source>
        <dbReference type="EMBL" id="OMJ78809.1"/>
    </source>
</evidence>
<dbReference type="EMBL" id="MPUH01000502">
    <property type="protein sequence ID" value="OMJ78809.1"/>
    <property type="molecule type" value="Genomic_DNA"/>
</dbReference>
<proteinExistence type="predicted"/>
<protein>
    <submittedName>
        <fullName evidence="1">Uncharacterized protein</fullName>
    </submittedName>
</protein>
<accession>A0A1R2BPP5</accession>
<dbReference type="Proteomes" id="UP000187209">
    <property type="component" value="Unassembled WGS sequence"/>
</dbReference>
<reference evidence="1 2" key="1">
    <citation type="submission" date="2016-11" db="EMBL/GenBank/DDBJ databases">
        <title>The macronuclear genome of Stentor coeruleus: a giant cell with tiny introns.</title>
        <authorList>
            <person name="Slabodnick M."/>
            <person name="Ruby J.G."/>
            <person name="Reiff S.B."/>
            <person name="Swart E.C."/>
            <person name="Gosai S."/>
            <person name="Prabakaran S."/>
            <person name="Witkowska E."/>
            <person name="Larue G.E."/>
            <person name="Fisher S."/>
            <person name="Freeman R.M."/>
            <person name="Gunawardena J."/>
            <person name="Chu W."/>
            <person name="Stover N.A."/>
            <person name="Gregory B.D."/>
            <person name="Nowacki M."/>
            <person name="Derisi J."/>
            <person name="Roy S.W."/>
            <person name="Marshall W.F."/>
            <person name="Sood P."/>
        </authorList>
    </citation>
    <scope>NUCLEOTIDE SEQUENCE [LARGE SCALE GENOMIC DNA]</scope>
    <source>
        <strain evidence="1">WM001</strain>
    </source>
</reference>
<organism evidence="1 2">
    <name type="scientific">Stentor coeruleus</name>
    <dbReference type="NCBI Taxonomy" id="5963"/>
    <lineage>
        <taxon>Eukaryota</taxon>
        <taxon>Sar</taxon>
        <taxon>Alveolata</taxon>
        <taxon>Ciliophora</taxon>
        <taxon>Postciliodesmatophora</taxon>
        <taxon>Heterotrichea</taxon>
        <taxon>Heterotrichida</taxon>
        <taxon>Stentoridae</taxon>
        <taxon>Stentor</taxon>
    </lineage>
</organism>
<sequence length="171" mass="20031">MVSKPNKNWVDMFSIKNIKQLVTQKRKCIIDPYDFFKTEDLRSNPLSPRTLFTSSTPVLPKFPKKLIPIHKSTLCQTKRSELAPGIAEEKYQIVNDLCLVFQKNLRTTMAKVRRSKKFIRSQYRSCKKIAKNAYEERDCEGIPQDFVAFSEKLKEKKSSKKNRQNDNLLQL</sequence>
<evidence type="ECO:0000313" key="2">
    <source>
        <dbReference type="Proteomes" id="UP000187209"/>
    </source>
</evidence>
<comment type="caution">
    <text evidence="1">The sequence shown here is derived from an EMBL/GenBank/DDBJ whole genome shotgun (WGS) entry which is preliminary data.</text>
</comment>
<name>A0A1R2BPP5_9CILI</name>
<keyword evidence="2" id="KW-1185">Reference proteome</keyword>
<gene>
    <name evidence="1" type="ORF">SteCoe_21291</name>
</gene>
<dbReference type="AlphaFoldDB" id="A0A1R2BPP5"/>